<dbReference type="PANTHER" id="PTHR30218:SF0">
    <property type="entry name" value="POLYPHOSPHATE KINASE"/>
    <property type="match status" value="1"/>
</dbReference>
<dbReference type="GO" id="GO:0006799">
    <property type="term" value="P:polyphosphate biosynthetic process"/>
    <property type="evidence" value="ECO:0007669"/>
    <property type="project" value="UniProtKB-UniRule"/>
</dbReference>
<evidence type="ECO:0000313" key="13">
    <source>
        <dbReference type="EMBL" id="QOV91384.1"/>
    </source>
</evidence>
<dbReference type="SUPFAM" id="SSF143724">
    <property type="entry name" value="PHP14-like"/>
    <property type="match status" value="1"/>
</dbReference>
<evidence type="ECO:0000259" key="11">
    <source>
        <dbReference type="Pfam" id="PF13090"/>
    </source>
</evidence>
<dbReference type="GO" id="GO:0008976">
    <property type="term" value="F:polyphosphate kinase activity"/>
    <property type="evidence" value="ECO:0007669"/>
    <property type="project" value="UniProtKB-UniRule"/>
</dbReference>
<evidence type="ECO:0000256" key="7">
    <source>
        <dbReference type="RuleBase" id="RU003800"/>
    </source>
</evidence>
<dbReference type="Gene3D" id="3.30.1840.10">
    <property type="entry name" value="Polyphosphate kinase middle domain"/>
    <property type="match status" value="1"/>
</dbReference>
<dbReference type="HAMAP" id="MF_00347">
    <property type="entry name" value="Polyphosphate_kinase"/>
    <property type="match status" value="1"/>
</dbReference>
<evidence type="ECO:0000256" key="6">
    <source>
        <dbReference type="HAMAP-Rule" id="MF_00347"/>
    </source>
</evidence>
<keyword evidence="6" id="KW-0460">Magnesium</keyword>
<feature type="binding site" evidence="6">
    <location>
        <position position="493"/>
    </location>
    <ligand>
        <name>ATP</name>
        <dbReference type="ChEBI" id="CHEBI:30616"/>
    </ligand>
</feature>
<feature type="domain" description="Polyphosphate kinase N-terminal" evidence="10">
    <location>
        <begin position="28"/>
        <end position="133"/>
    </location>
</feature>
<dbReference type="RefSeq" id="WP_206294638.1">
    <property type="nucleotide sequence ID" value="NZ_CP063458.1"/>
</dbReference>
<sequence length="724" mass="81512">MTSKPTVIGSSVPDAVASPPGEVSPEEFLNRDTSWLEFNRRVLHEALDSRTPLLERVRFLGIFSSNLDEYFMKRVGGLKRQMLRGWNQQSPDGMTPAQTLAAIRNMVVPLLKQQGDCFTGEIRPLLAAQGIHLLTWADLNEEERANGAKYFSANVFPVLTPLAVDPGNPFPFISNLSTSLGVVLHHPDRNDNLFARVKVPEGMPGWVQVNTVTPAGQAPVYRMISLTELIRANMQDLFPDMAIVDTMGFRITRNADLERDEEDADDLMELIEDELRRRRFANAVRVEHGKEPNAWIMEFLTRELGLSPEDVYEMPAELDYPDLKQIADLNVGNPSLKYEPWTPIAPPALADDETDIFSVIRSGDVMVHMPYESFNASVERFVRQAVDDPKVLAIKMSLYRTGDGSPFIPLLIRAAEQRKQVACLVELKARFDEERNIQVAGALEKAGVHVVYGVVGLKTHAKTTLVVRQDPDGIRSYCHIGTGNYHAGTARLYTDLGLLTCDPEITHDVVELFHYLTGRSLKRDYRKLLVAPVTMQPRFLEMIDREAEHARQGRPAHIVAKMNSLEERKVVRALYRASKAGVKIDLIVRGFCTLRPGVKGLSENIRVSSVIGRFLEHSRIFYFRNGQEDAVHGEFYIGSADWMYRNLLARVEAIVPIEKQPLKQRLWDILQVLLNDNRQGWDLLQDGTYVQRNVTDPTKDIGSHQIFMNLTRAAKAAADRAAAG</sequence>
<feature type="domain" description="Polyphosphate kinase C-terminal" evidence="11">
    <location>
        <begin position="528"/>
        <end position="696"/>
    </location>
</feature>
<feature type="binding site" evidence="6">
    <location>
        <position position="589"/>
    </location>
    <ligand>
        <name>ATP</name>
        <dbReference type="ChEBI" id="CHEBI:30616"/>
    </ligand>
</feature>
<comment type="PTM">
    <text evidence="6 7">An intermediate of this reaction is the autophosphorylated ppk in which a phosphate is covalently linked to a histidine residue through a N-P bond.</text>
</comment>
<keyword evidence="4 6" id="KW-0418">Kinase</keyword>
<keyword evidence="6" id="KW-0479">Metal-binding</keyword>
<feature type="region of interest" description="Disordered" evidence="8">
    <location>
        <begin position="1"/>
        <end position="25"/>
    </location>
</feature>
<dbReference type="SUPFAM" id="SSF56024">
    <property type="entry name" value="Phospholipase D/nuclease"/>
    <property type="match status" value="2"/>
</dbReference>
<feature type="domain" description="Polyphosphate kinase middle" evidence="9">
    <location>
        <begin position="144"/>
        <end position="325"/>
    </location>
</feature>
<feature type="binding site" evidence="6">
    <location>
        <position position="617"/>
    </location>
    <ligand>
        <name>ATP</name>
        <dbReference type="ChEBI" id="CHEBI:30616"/>
    </ligand>
</feature>
<comment type="catalytic activity">
    <reaction evidence="6 7">
        <text>[phosphate](n) + ATP = [phosphate](n+1) + ADP</text>
        <dbReference type="Rhea" id="RHEA:19573"/>
        <dbReference type="Rhea" id="RHEA-COMP:9859"/>
        <dbReference type="Rhea" id="RHEA-COMP:14280"/>
        <dbReference type="ChEBI" id="CHEBI:16838"/>
        <dbReference type="ChEBI" id="CHEBI:30616"/>
        <dbReference type="ChEBI" id="CHEBI:456216"/>
        <dbReference type="EC" id="2.7.4.1"/>
    </reaction>
</comment>
<dbReference type="PANTHER" id="PTHR30218">
    <property type="entry name" value="POLYPHOSPHATE KINASE"/>
    <property type="match status" value="1"/>
</dbReference>
<dbReference type="EMBL" id="CP063458">
    <property type="protein sequence ID" value="QOV91384.1"/>
    <property type="molecule type" value="Genomic_DNA"/>
</dbReference>
<evidence type="ECO:0000259" key="12">
    <source>
        <dbReference type="Pfam" id="PF17941"/>
    </source>
</evidence>
<evidence type="ECO:0000259" key="10">
    <source>
        <dbReference type="Pfam" id="PF13089"/>
    </source>
</evidence>
<evidence type="ECO:0000256" key="3">
    <source>
        <dbReference type="ARBA" id="ARBA00022741"/>
    </source>
</evidence>
<keyword evidence="3 6" id="KW-0547">Nucleotide-binding</keyword>
<dbReference type="CDD" id="cd09168">
    <property type="entry name" value="PLDc_PaPPK1_C2_like"/>
    <property type="match status" value="1"/>
</dbReference>
<dbReference type="PIRSF" id="PIRSF015589">
    <property type="entry name" value="PP_kinase"/>
    <property type="match status" value="1"/>
</dbReference>
<dbReference type="AlphaFoldDB" id="A0A7M2X144"/>
<comment type="cofactor">
    <cofactor evidence="6">
        <name>Mg(2+)</name>
        <dbReference type="ChEBI" id="CHEBI:18420"/>
    </cofactor>
</comment>
<dbReference type="GO" id="GO:0046872">
    <property type="term" value="F:metal ion binding"/>
    <property type="evidence" value="ECO:0007669"/>
    <property type="project" value="UniProtKB-KW"/>
</dbReference>
<name>A0A7M2X144_9BACT</name>
<dbReference type="NCBIfam" id="NF003918">
    <property type="entry name" value="PRK05443.1-2"/>
    <property type="match status" value="1"/>
</dbReference>
<feature type="binding site" evidence="6">
    <location>
        <position position="430"/>
    </location>
    <ligand>
        <name>Mg(2+)</name>
        <dbReference type="ChEBI" id="CHEBI:18420"/>
    </ligand>
</feature>
<dbReference type="InterPro" id="IPR025200">
    <property type="entry name" value="PPK_C_dom2"/>
</dbReference>
<feature type="domain" description="Polyphosphate kinase C-terminal" evidence="12">
    <location>
        <begin position="355"/>
        <end position="520"/>
    </location>
</feature>
<accession>A0A7M2X144</accession>
<evidence type="ECO:0000256" key="8">
    <source>
        <dbReference type="SAM" id="MobiDB-lite"/>
    </source>
</evidence>
<dbReference type="KEGG" id="hbs:IPV69_08535"/>
<dbReference type="GO" id="GO:0009358">
    <property type="term" value="C:polyphosphate kinase complex"/>
    <property type="evidence" value="ECO:0007669"/>
    <property type="project" value="InterPro"/>
</dbReference>
<reference evidence="13 14" key="1">
    <citation type="submission" date="2020-10" db="EMBL/GenBank/DDBJ databases">
        <title>Wide distribution of Phycisphaera-like planctomycetes from WD2101 soil group in peatlands and genome analysis of the first cultivated representative.</title>
        <authorList>
            <person name="Dedysh S.N."/>
            <person name="Beletsky A.V."/>
            <person name="Ivanova A."/>
            <person name="Kulichevskaya I.S."/>
            <person name="Suzina N.E."/>
            <person name="Philippov D.A."/>
            <person name="Rakitin A.L."/>
            <person name="Mardanov A.V."/>
            <person name="Ravin N.V."/>
        </authorList>
    </citation>
    <scope>NUCLEOTIDE SEQUENCE [LARGE SCALE GENOMIC DNA]</scope>
    <source>
        <strain evidence="13 14">M1803</strain>
    </source>
</reference>
<dbReference type="NCBIfam" id="NF003921">
    <property type="entry name" value="PRK05443.2-2"/>
    <property type="match status" value="1"/>
</dbReference>
<dbReference type="NCBIfam" id="TIGR03705">
    <property type="entry name" value="poly_P_kin"/>
    <property type="match status" value="1"/>
</dbReference>
<organism evidence="13 14">
    <name type="scientific">Humisphaera borealis</name>
    <dbReference type="NCBI Taxonomy" id="2807512"/>
    <lineage>
        <taxon>Bacteria</taxon>
        <taxon>Pseudomonadati</taxon>
        <taxon>Planctomycetota</taxon>
        <taxon>Phycisphaerae</taxon>
        <taxon>Tepidisphaerales</taxon>
        <taxon>Tepidisphaeraceae</taxon>
        <taxon>Humisphaera</taxon>
    </lineage>
</organism>
<dbReference type="Gene3D" id="1.20.58.310">
    <property type="entry name" value="Polyphosphate kinase N-terminal domain"/>
    <property type="match status" value="1"/>
</dbReference>
<dbReference type="InterPro" id="IPR036832">
    <property type="entry name" value="PPK_N_dom_sf"/>
</dbReference>
<keyword evidence="2 6" id="KW-0808">Transferase</keyword>
<keyword evidence="14" id="KW-1185">Reference proteome</keyword>
<feature type="binding site" evidence="6">
    <location>
        <position position="400"/>
    </location>
    <ligand>
        <name>Mg(2+)</name>
        <dbReference type="ChEBI" id="CHEBI:18420"/>
    </ligand>
</feature>
<evidence type="ECO:0000313" key="14">
    <source>
        <dbReference type="Proteomes" id="UP000593765"/>
    </source>
</evidence>
<dbReference type="InterPro" id="IPR003414">
    <property type="entry name" value="PP_kinase"/>
</dbReference>
<dbReference type="InterPro" id="IPR025198">
    <property type="entry name" value="PPK_N_dom"/>
</dbReference>
<comment type="function">
    <text evidence="6 7">Catalyzes the reversible transfer of the terminal phosphate of ATP to form a long-chain polyphosphate (polyP).</text>
</comment>
<dbReference type="Pfam" id="PF17941">
    <property type="entry name" value="PP_kinase_C_1"/>
    <property type="match status" value="1"/>
</dbReference>
<dbReference type="NCBIfam" id="NF003917">
    <property type="entry name" value="PRK05443.1-1"/>
    <property type="match status" value="1"/>
</dbReference>
<dbReference type="InterPro" id="IPR036830">
    <property type="entry name" value="PP_kinase_middle_dom_sf"/>
</dbReference>
<dbReference type="InterPro" id="IPR024953">
    <property type="entry name" value="PP_kinase_middle"/>
</dbReference>
<dbReference type="EC" id="2.7.4.1" evidence="6 7"/>
<dbReference type="Pfam" id="PF13089">
    <property type="entry name" value="PP_kinase_N"/>
    <property type="match status" value="1"/>
</dbReference>
<feature type="binding site" evidence="6">
    <location>
        <position position="66"/>
    </location>
    <ligand>
        <name>ATP</name>
        <dbReference type="ChEBI" id="CHEBI:30616"/>
    </ligand>
</feature>
<protein>
    <recommendedName>
        <fullName evidence="6 7">Polyphosphate kinase</fullName>
        <ecNumber evidence="6 7">2.7.4.1</ecNumber>
    </recommendedName>
    <alternativeName>
        <fullName evidence="6">ATP-polyphosphate phosphotransferase</fullName>
    </alternativeName>
    <alternativeName>
        <fullName evidence="6">Polyphosphoric acid kinase</fullName>
    </alternativeName>
</protein>
<dbReference type="Pfam" id="PF02503">
    <property type="entry name" value="PP_kinase"/>
    <property type="match status" value="1"/>
</dbReference>
<keyword evidence="1 6" id="KW-0597">Phosphoprotein</keyword>
<dbReference type="GO" id="GO:0005524">
    <property type="term" value="F:ATP binding"/>
    <property type="evidence" value="ECO:0007669"/>
    <property type="project" value="UniProtKB-KW"/>
</dbReference>
<evidence type="ECO:0000256" key="4">
    <source>
        <dbReference type="ARBA" id="ARBA00022777"/>
    </source>
</evidence>
<keyword evidence="5 6" id="KW-0067">ATP-binding</keyword>
<evidence type="ECO:0000256" key="5">
    <source>
        <dbReference type="ARBA" id="ARBA00022840"/>
    </source>
</evidence>
<dbReference type="SUPFAM" id="SSF140356">
    <property type="entry name" value="PPK N-terminal domain-like"/>
    <property type="match status" value="1"/>
</dbReference>
<gene>
    <name evidence="13" type="primary">ppk1</name>
    <name evidence="6" type="synonym">ppk</name>
    <name evidence="13" type="ORF">IPV69_08535</name>
</gene>
<dbReference type="Proteomes" id="UP000593765">
    <property type="component" value="Chromosome"/>
</dbReference>
<comment type="similarity">
    <text evidence="6 7">Belongs to the polyphosphate kinase 1 (PPK1) family.</text>
</comment>
<feature type="active site" description="Phosphohistidine intermediate" evidence="6">
    <location>
        <position position="460"/>
    </location>
</feature>
<evidence type="ECO:0000259" key="9">
    <source>
        <dbReference type="Pfam" id="PF02503"/>
    </source>
</evidence>
<dbReference type="Gene3D" id="3.30.870.10">
    <property type="entry name" value="Endonuclease Chain A"/>
    <property type="match status" value="2"/>
</dbReference>
<dbReference type="Pfam" id="PF13090">
    <property type="entry name" value="PP_kinase_C"/>
    <property type="match status" value="1"/>
</dbReference>
<proteinExistence type="inferred from homology"/>
<dbReference type="InterPro" id="IPR041108">
    <property type="entry name" value="PP_kinase_C_1"/>
</dbReference>
<evidence type="ECO:0000256" key="2">
    <source>
        <dbReference type="ARBA" id="ARBA00022679"/>
    </source>
</evidence>
<evidence type="ECO:0000256" key="1">
    <source>
        <dbReference type="ARBA" id="ARBA00022553"/>
    </source>
</evidence>